<dbReference type="InterPro" id="IPR003661">
    <property type="entry name" value="HisK_dim/P_dom"/>
</dbReference>
<evidence type="ECO:0000256" key="3">
    <source>
        <dbReference type="ARBA" id="ARBA00022553"/>
    </source>
</evidence>
<dbReference type="EC" id="2.7.13.3" evidence="2"/>
<dbReference type="InterPro" id="IPR000014">
    <property type="entry name" value="PAS"/>
</dbReference>
<dbReference type="PROSITE" id="PS50110">
    <property type="entry name" value="RESPONSE_REGULATORY"/>
    <property type="match status" value="1"/>
</dbReference>
<dbReference type="PRINTS" id="PR00344">
    <property type="entry name" value="BCTRLSENSOR"/>
</dbReference>
<dbReference type="SUPFAM" id="SSF52172">
    <property type="entry name" value="CheY-like"/>
    <property type="match status" value="1"/>
</dbReference>
<protein>
    <recommendedName>
        <fullName evidence="2">histidine kinase</fullName>
        <ecNumber evidence="2">2.7.13.3</ecNumber>
    </recommendedName>
</protein>
<comment type="caution">
    <text evidence="11">The sequence shown here is derived from an EMBL/GenBank/DDBJ whole genome shotgun (WGS) entry which is preliminary data.</text>
</comment>
<dbReference type="SUPFAM" id="SSF47384">
    <property type="entry name" value="Homodimeric domain of signal transducing histidine kinase"/>
    <property type="match status" value="1"/>
</dbReference>
<evidence type="ECO:0000256" key="5">
    <source>
        <dbReference type="ARBA" id="ARBA00022777"/>
    </source>
</evidence>
<dbReference type="PROSITE" id="PS50113">
    <property type="entry name" value="PAC"/>
    <property type="match status" value="1"/>
</dbReference>
<dbReference type="PANTHER" id="PTHR43547:SF2">
    <property type="entry name" value="HYBRID SIGNAL TRANSDUCTION HISTIDINE KINASE C"/>
    <property type="match status" value="1"/>
</dbReference>
<dbReference type="PATRIC" id="fig|1237149.3.peg.5447"/>
<dbReference type="PROSITE" id="PS50112">
    <property type="entry name" value="PAS"/>
    <property type="match status" value="1"/>
</dbReference>
<evidence type="ECO:0000259" key="10">
    <source>
        <dbReference type="PROSITE" id="PS50113"/>
    </source>
</evidence>
<feature type="modified residue" description="4-aspartylphosphate" evidence="6">
    <location>
        <position position="52"/>
    </location>
</feature>
<dbReference type="Gene3D" id="3.40.50.2300">
    <property type="match status" value="1"/>
</dbReference>
<evidence type="ECO:0000259" key="7">
    <source>
        <dbReference type="PROSITE" id="PS50109"/>
    </source>
</evidence>
<proteinExistence type="predicted"/>
<evidence type="ECO:0000256" key="2">
    <source>
        <dbReference type="ARBA" id="ARBA00012438"/>
    </source>
</evidence>
<keyword evidence="5 11" id="KW-0418">Kinase</keyword>
<dbReference type="InterPro" id="IPR004358">
    <property type="entry name" value="Sig_transdc_His_kin-like_C"/>
</dbReference>
<sequence>MRYTVLVVDDEPRNLQLVASILSPAYRIMLADDPAEALKVCFAKQPDLILLDIVMKTMSGYELAQQLKSDKRTQTIPIVFLTVKASEDDIDKAFQVGAVDYISKPFKAKELLARVKTQITLQVAEKRLRQVINLVPHRLFARDSAGRIVLANEAAAAFYAKNIDELLNTREPALPEGYQYVVIDNGQCPPEEPIHRMYTCEEQLIQPEGKKQYFQTSKIPFCFSESGLPAVLEIAIDITKEKEKQAKIRQLNQELLKHSQYKDKLLSVIAHDLITPLFNMDMSLGMLQSQIDTLPADKVRDKISKTKDNASATLKLLTNLLEWTKTQFEAVSYNPVALNLFDEVQKVLTFLQSQLYNKNINVELAISQEQQIMADTDMLQTILRNLIANAIKYSKEEGVVVVSTKERDSGICISIADDGVGMSAEHLQKIRQGNMEHITTYGTKGERGSGIGLNLAREFIQWHGGELEVESEEGKGSTFTFTIPTNHHS</sequence>
<dbReference type="PROSITE" id="PS50109">
    <property type="entry name" value="HIS_KIN"/>
    <property type="match status" value="1"/>
</dbReference>
<comment type="catalytic activity">
    <reaction evidence="1">
        <text>ATP + protein L-histidine = ADP + protein N-phospho-L-histidine.</text>
        <dbReference type="EC" id="2.7.13.3"/>
    </reaction>
</comment>
<accession>L8JLU3</accession>
<dbReference type="Proteomes" id="UP000011135">
    <property type="component" value="Unassembled WGS sequence"/>
</dbReference>
<dbReference type="InterPro" id="IPR001789">
    <property type="entry name" value="Sig_transdc_resp-reg_receiver"/>
</dbReference>
<keyword evidence="4" id="KW-0808">Transferase</keyword>
<dbReference type="SMART" id="SM00448">
    <property type="entry name" value="REC"/>
    <property type="match status" value="1"/>
</dbReference>
<dbReference type="GO" id="GO:0000155">
    <property type="term" value="F:phosphorelay sensor kinase activity"/>
    <property type="evidence" value="ECO:0007669"/>
    <property type="project" value="InterPro"/>
</dbReference>
<dbReference type="SMART" id="SM00387">
    <property type="entry name" value="HATPase_c"/>
    <property type="match status" value="1"/>
</dbReference>
<dbReference type="AlphaFoldDB" id="L8JLU3"/>
<dbReference type="Gene3D" id="3.30.565.10">
    <property type="entry name" value="Histidine kinase-like ATPase, C-terminal domain"/>
    <property type="match status" value="1"/>
</dbReference>
<dbReference type="InterPro" id="IPR036890">
    <property type="entry name" value="HATPase_C_sf"/>
</dbReference>
<dbReference type="InterPro" id="IPR036097">
    <property type="entry name" value="HisK_dim/P_sf"/>
</dbReference>
<dbReference type="InterPro" id="IPR011006">
    <property type="entry name" value="CheY-like_superfamily"/>
</dbReference>
<dbReference type="Pfam" id="PF00072">
    <property type="entry name" value="Response_reg"/>
    <property type="match status" value="1"/>
</dbReference>
<dbReference type="SUPFAM" id="SSF55785">
    <property type="entry name" value="PYP-like sensor domain (PAS domain)"/>
    <property type="match status" value="1"/>
</dbReference>
<dbReference type="InterPro" id="IPR035965">
    <property type="entry name" value="PAS-like_dom_sf"/>
</dbReference>
<dbReference type="CDD" id="cd00075">
    <property type="entry name" value="HATPase"/>
    <property type="match status" value="1"/>
</dbReference>
<dbReference type="InterPro" id="IPR005467">
    <property type="entry name" value="His_kinase_dom"/>
</dbReference>
<dbReference type="EMBL" id="AMZN01000111">
    <property type="protein sequence ID" value="ELR68499.1"/>
    <property type="molecule type" value="Genomic_DNA"/>
</dbReference>
<organism evidence="11 12">
    <name type="scientific">Fulvivirga imtechensis AK7</name>
    <dbReference type="NCBI Taxonomy" id="1237149"/>
    <lineage>
        <taxon>Bacteria</taxon>
        <taxon>Pseudomonadati</taxon>
        <taxon>Bacteroidota</taxon>
        <taxon>Cytophagia</taxon>
        <taxon>Cytophagales</taxon>
        <taxon>Fulvivirgaceae</taxon>
        <taxon>Fulvivirga</taxon>
    </lineage>
</organism>
<evidence type="ECO:0000256" key="4">
    <source>
        <dbReference type="ARBA" id="ARBA00022679"/>
    </source>
</evidence>
<evidence type="ECO:0000256" key="1">
    <source>
        <dbReference type="ARBA" id="ARBA00000085"/>
    </source>
</evidence>
<feature type="domain" description="Response regulatory" evidence="8">
    <location>
        <begin position="4"/>
        <end position="119"/>
    </location>
</feature>
<feature type="domain" description="PAS" evidence="9">
    <location>
        <begin position="124"/>
        <end position="168"/>
    </location>
</feature>
<keyword evidence="12" id="KW-1185">Reference proteome</keyword>
<evidence type="ECO:0000259" key="8">
    <source>
        <dbReference type="PROSITE" id="PS50110"/>
    </source>
</evidence>
<dbReference type="InterPro" id="IPR000700">
    <property type="entry name" value="PAS-assoc_C"/>
</dbReference>
<dbReference type="Gene3D" id="1.10.287.130">
    <property type="match status" value="1"/>
</dbReference>
<evidence type="ECO:0000313" key="12">
    <source>
        <dbReference type="Proteomes" id="UP000011135"/>
    </source>
</evidence>
<dbReference type="PANTHER" id="PTHR43547">
    <property type="entry name" value="TWO-COMPONENT HISTIDINE KINASE"/>
    <property type="match status" value="1"/>
</dbReference>
<name>L8JLU3_9BACT</name>
<keyword evidence="3 6" id="KW-0597">Phosphoprotein</keyword>
<dbReference type="eggNOG" id="COG3437">
    <property type="taxonomic scope" value="Bacteria"/>
</dbReference>
<dbReference type="Gene3D" id="3.30.450.20">
    <property type="entry name" value="PAS domain"/>
    <property type="match status" value="1"/>
</dbReference>
<dbReference type="FunFam" id="3.30.565.10:FF:000006">
    <property type="entry name" value="Sensor histidine kinase WalK"/>
    <property type="match status" value="1"/>
</dbReference>
<evidence type="ECO:0000256" key="6">
    <source>
        <dbReference type="PROSITE-ProRule" id="PRU00169"/>
    </source>
</evidence>
<feature type="domain" description="PAC" evidence="10">
    <location>
        <begin position="198"/>
        <end position="250"/>
    </location>
</feature>
<dbReference type="Pfam" id="PF02518">
    <property type="entry name" value="HATPase_c"/>
    <property type="match status" value="1"/>
</dbReference>
<feature type="domain" description="Histidine kinase" evidence="7">
    <location>
        <begin position="268"/>
        <end position="487"/>
    </location>
</feature>
<evidence type="ECO:0000313" key="11">
    <source>
        <dbReference type="EMBL" id="ELR68499.1"/>
    </source>
</evidence>
<evidence type="ECO:0000259" key="9">
    <source>
        <dbReference type="PROSITE" id="PS50112"/>
    </source>
</evidence>
<dbReference type="eggNOG" id="COG2205">
    <property type="taxonomic scope" value="Bacteria"/>
</dbReference>
<dbReference type="CDD" id="cd00082">
    <property type="entry name" value="HisKA"/>
    <property type="match status" value="1"/>
</dbReference>
<dbReference type="SUPFAM" id="SSF55874">
    <property type="entry name" value="ATPase domain of HSP90 chaperone/DNA topoisomerase II/histidine kinase"/>
    <property type="match status" value="1"/>
</dbReference>
<dbReference type="InterPro" id="IPR003594">
    <property type="entry name" value="HATPase_dom"/>
</dbReference>
<dbReference type="STRING" id="1237149.C900_00333"/>
<gene>
    <name evidence="11" type="ORF">C900_00333</name>
</gene>
<reference evidence="11 12" key="1">
    <citation type="submission" date="2012-12" db="EMBL/GenBank/DDBJ databases">
        <title>Genome assembly of Fulvivirga imtechensis AK7.</title>
        <authorList>
            <person name="Nupur N."/>
            <person name="Khatri I."/>
            <person name="Kumar R."/>
            <person name="Subramanian S."/>
            <person name="Pinnaka A."/>
        </authorList>
    </citation>
    <scope>NUCLEOTIDE SEQUENCE [LARGE SCALE GENOMIC DNA]</scope>
    <source>
        <strain evidence="11 12">AK7</strain>
    </source>
</reference>